<reference evidence="2" key="1">
    <citation type="submission" date="2014-09" db="EMBL/GenBank/DDBJ databases">
        <authorList>
            <person name="Magalhaes I.L.F."/>
            <person name="Oliveira U."/>
            <person name="Santos F.R."/>
            <person name="Vidigal T.H.D.A."/>
            <person name="Brescovit A.D."/>
            <person name="Santos A.J."/>
        </authorList>
    </citation>
    <scope>NUCLEOTIDE SEQUENCE</scope>
    <source>
        <tissue evidence="2">Shoot tissue taken approximately 20 cm above the soil surface</tissue>
    </source>
</reference>
<organism evidence="2">
    <name type="scientific">Arundo donax</name>
    <name type="common">Giant reed</name>
    <name type="synonym">Donax arundinaceus</name>
    <dbReference type="NCBI Taxonomy" id="35708"/>
    <lineage>
        <taxon>Eukaryota</taxon>
        <taxon>Viridiplantae</taxon>
        <taxon>Streptophyta</taxon>
        <taxon>Embryophyta</taxon>
        <taxon>Tracheophyta</taxon>
        <taxon>Spermatophyta</taxon>
        <taxon>Magnoliopsida</taxon>
        <taxon>Liliopsida</taxon>
        <taxon>Poales</taxon>
        <taxon>Poaceae</taxon>
        <taxon>PACMAD clade</taxon>
        <taxon>Arundinoideae</taxon>
        <taxon>Arundineae</taxon>
        <taxon>Arundo</taxon>
    </lineage>
</organism>
<dbReference type="AlphaFoldDB" id="A0A0A9DGN0"/>
<protein>
    <submittedName>
        <fullName evidence="2">Uncharacterized protein</fullName>
    </submittedName>
</protein>
<reference evidence="2" key="2">
    <citation type="journal article" date="2015" name="Data Brief">
        <title>Shoot transcriptome of the giant reed, Arundo donax.</title>
        <authorList>
            <person name="Barrero R.A."/>
            <person name="Guerrero F.D."/>
            <person name="Moolhuijzen P."/>
            <person name="Goolsby J.A."/>
            <person name="Tidwell J."/>
            <person name="Bellgard S.E."/>
            <person name="Bellgard M.I."/>
        </authorList>
    </citation>
    <scope>NUCLEOTIDE SEQUENCE</scope>
    <source>
        <tissue evidence="2">Shoot tissue taken approximately 20 cm above the soil surface</tissue>
    </source>
</reference>
<name>A0A0A9DGN0_ARUDO</name>
<accession>A0A0A9DGN0</accession>
<evidence type="ECO:0000313" key="2">
    <source>
        <dbReference type="EMBL" id="JAD84785.1"/>
    </source>
</evidence>
<proteinExistence type="predicted"/>
<evidence type="ECO:0000256" key="1">
    <source>
        <dbReference type="SAM" id="MobiDB-lite"/>
    </source>
</evidence>
<feature type="region of interest" description="Disordered" evidence="1">
    <location>
        <begin position="182"/>
        <end position="210"/>
    </location>
</feature>
<feature type="compositionally biased region" description="Basic and acidic residues" evidence="1">
    <location>
        <begin position="1"/>
        <end position="18"/>
    </location>
</feature>
<sequence length="210" mass="22794">MASSSDCHERSRSCDSRRSSRSRVSSADESSASCASEWRTCADATAACALASSASCMARRLESSEEWSCSLAFLSSSCSCDSWDSSSDTFVGGLLFSLSALMAMRRSTLGLSPVGDSAVLAVRPVLLLPCEDVRVGCSKEPFLELLLLEYNLRKCILFKDSMTTTTGERFQRLSSFQTKAKKKKKGFSFGGLKPNRAKPIQSSEEKPQSD</sequence>
<feature type="region of interest" description="Disordered" evidence="1">
    <location>
        <begin position="1"/>
        <end position="29"/>
    </location>
</feature>
<dbReference type="EMBL" id="GBRH01213110">
    <property type="protein sequence ID" value="JAD84785.1"/>
    <property type="molecule type" value="Transcribed_RNA"/>
</dbReference>